<accession>A0A7G9T725</accession>
<feature type="compositionally biased region" description="Polar residues" evidence="1">
    <location>
        <begin position="45"/>
        <end position="58"/>
    </location>
</feature>
<dbReference type="AlphaFoldDB" id="A0A7G9T725"/>
<feature type="region of interest" description="Disordered" evidence="1">
    <location>
        <begin position="45"/>
        <end position="64"/>
    </location>
</feature>
<dbReference type="KEGG" id="wdi:H9L19_03305"/>
<evidence type="ECO:0000256" key="2">
    <source>
        <dbReference type="SAM" id="Phobius"/>
    </source>
</evidence>
<dbReference type="InterPro" id="IPR027994">
    <property type="entry name" value="WxL_dom"/>
</dbReference>
<evidence type="ECO:0000313" key="5">
    <source>
        <dbReference type="Proteomes" id="UP000515800"/>
    </source>
</evidence>
<dbReference type="RefSeq" id="WP_187529728.1">
    <property type="nucleotide sequence ID" value="NZ_CP060724.1"/>
</dbReference>
<proteinExistence type="predicted"/>
<sequence>MKKFKYFFLIIGIGISATYGFLSVQKMHAQHSNATVHFYGKQSSATSSSLTHPNQSHASNERTTTEMPLIQNVPAPLGADNLYITYASPITFSPTANGLTSDATYHGIYFAHKHILLPNPDQVSIDNELITTAPFLQIHSATSQHHFWCATVTHDDTFTASNGDTLKNAALVMSTTDQQTDNPDTIASPAFTRYYNEQTMPVGQEMCVMAGPEAHTPGNFTYSFGKTNTDKDTVSEGLSVAIPAGTLMKNKTYQTHLTWHINDVPLEAHQGRH</sequence>
<dbReference type="EMBL" id="CP060724">
    <property type="protein sequence ID" value="QNN75900.1"/>
    <property type="molecule type" value="Genomic_DNA"/>
</dbReference>
<feature type="transmembrane region" description="Helical" evidence="2">
    <location>
        <begin position="6"/>
        <end position="24"/>
    </location>
</feature>
<keyword evidence="2" id="KW-0472">Membrane</keyword>
<reference evidence="4 5" key="1">
    <citation type="submission" date="2020-08" db="EMBL/GenBank/DDBJ databases">
        <title>Genome sequence of Weissella diestrammenae KACC 16890T.</title>
        <authorList>
            <person name="Hyun D.-W."/>
            <person name="Bae J.-W."/>
        </authorList>
    </citation>
    <scope>NUCLEOTIDE SEQUENCE [LARGE SCALE GENOMIC DNA]</scope>
    <source>
        <strain evidence="4 5">KACC 16890</strain>
    </source>
</reference>
<evidence type="ECO:0000313" key="4">
    <source>
        <dbReference type="EMBL" id="QNN75900.1"/>
    </source>
</evidence>
<keyword evidence="2" id="KW-1133">Transmembrane helix</keyword>
<dbReference type="Pfam" id="PF13731">
    <property type="entry name" value="WxL"/>
    <property type="match status" value="1"/>
</dbReference>
<evidence type="ECO:0000259" key="3">
    <source>
        <dbReference type="Pfam" id="PF13731"/>
    </source>
</evidence>
<name>A0A7G9T725_9LACO</name>
<dbReference type="Proteomes" id="UP000515800">
    <property type="component" value="Chromosome"/>
</dbReference>
<feature type="domain" description="WxL" evidence="3">
    <location>
        <begin position="31"/>
        <end position="265"/>
    </location>
</feature>
<gene>
    <name evidence="4" type="ORF">H9L19_03305</name>
</gene>
<organism evidence="4 5">
    <name type="scientific">Weissella diestrammenae</name>
    <dbReference type="NCBI Taxonomy" id="1162633"/>
    <lineage>
        <taxon>Bacteria</taxon>
        <taxon>Bacillati</taxon>
        <taxon>Bacillota</taxon>
        <taxon>Bacilli</taxon>
        <taxon>Lactobacillales</taxon>
        <taxon>Lactobacillaceae</taxon>
        <taxon>Weissella</taxon>
    </lineage>
</organism>
<keyword evidence="2" id="KW-0812">Transmembrane</keyword>
<keyword evidence="5" id="KW-1185">Reference proteome</keyword>
<protein>
    <submittedName>
        <fullName evidence="4">WxL domain-containing protein</fullName>
    </submittedName>
</protein>
<evidence type="ECO:0000256" key="1">
    <source>
        <dbReference type="SAM" id="MobiDB-lite"/>
    </source>
</evidence>